<name>A0A4S8HZS0_9BACT</name>
<dbReference type="InterPro" id="IPR008727">
    <property type="entry name" value="PAAR_motif"/>
</dbReference>
<dbReference type="SMART" id="SM01351">
    <property type="entry name" value="Aspzincin_M35"/>
    <property type="match status" value="1"/>
</dbReference>
<gene>
    <name evidence="2" type="ORF">FAM09_03490</name>
</gene>
<evidence type="ECO:0000259" key="1">
    <source>
        <dbReference type="SMART" id="SM01351"/>
    </source>
</evidence>
<dbReference type="Gene3D" id="3.40.390.10">
    <property type="entry name" value="Collagenase (Catalytic Domain)"/>
    <property type="match status" value="1"/>
</dbReference>
<protein>
    <recommendedName>
        <fullName evidence="1">Lysine-specific metallo-endopeptidase domain-containing protein</fullName>
    </recommendedName>
</protein>
<dbReference type="InterPro" id="IPR034108">
    <property type="entry name" value="Pept_M35-like_proteobacteria"/>
</dbReference>
<dbReference type="RefSeq" id="WP_136575680.1">
    <property type="nucleotide sequence ID" value="NZ_STFF01000001.1"/>
</dbReference>
<keyword evidence="3" id="KW-1185">Reference proteome</keyword>
<proteinExistence type="predicted"/>
<dbReference type="InterPro" id="IPR029463">
    <property type="entry name" value="Lys_MEP"/>
</dbReference>
<dbReference type="Pfam" id="PF14521">
    <property type="entry name" value="Aspzincin_M35"/>
    <property type="match status" value="1"/>
</dbReference>
<dbReference type="AlphaFoldDB" id="A0A4S8HZS0"/>
<dbReference type="EMBL" id="STFF01000001">
    <property type="protein sequence ID" value="THU41190.1"/>
    <property type="molecule type" value="Genomic_DNA"/>
</dbReference>
<dbReference type="Pfam" id="PF05488">
    <property type="entry name" value="PAAR_motif"/>
    <property type="match status" value="1"/>
</dbReference>
<dbReference type="CDD" id="cd11007">
    <property type="entry name" value="M35_like_1"/>
    <property type="match status" value="1"/>
</dbReference>
<evidence type="ECO:0000313" key="2">
    <source>
        <dbReference type="EMBL" id="THU41190.1"/>
    </source>
</evidence>
<sequence length="285" mass="30776">MGKPAARIGDMHNCPAVSPGGVPHAGGPIVGPGCPTVLIEGAPAATVDDTCLCNGGMDKIITGSSGVIIGGKEAVRMGDRCAHGGVVVGGSGRVLIGERGGRSLLRLPGFKKVDEEFIEPSEEEKKAIINQAIQDCISLLEKKLALLQNEDCNTLLEFKKWFGTDDHEAKQIILTRIRRSLEVSRSLTEVNFSSIINEKAKKEDYANAYHDDELHRIFLGDLFWGADTKGKNSKASVIIHELSHFNDIGPTEDVIYGETRCINLAKDHPGLALINADTFEFFIIA</sequence>
<dbReference type="OrthoDB" id="9807902at2"/>
<accession>A0A4S8HZS0</accession>
<feature type="domain" description="Lysine-specific metallo-endopeptidase" evidence="1">
    <location>
        <begin position="150"/>
        <end position="284"/>
    </location>
</feature>
<dbReference type="InterPro" id="IPR024079">
    <property type="entry name" value="MetalloPept_cat_dom_sf"/>
</dbReference>
<dbReference type="GO" id="GO:0004222">
    <property type="term" value="F:metalloendopeptidase activity"/>
    <property type="evidence" value="ECO:0007669"/>
    <property type="project" value="InterPro"/>
</dbReference>
<evidence type="ECO:0000313" key="3">
    <source>
        <dbReference type="Proteomes" id="UP000306918"/>
    </source>
</evidence>
<reference evidence="2 3" key="1">
    <citation type="submission" date="2019-04" db="EMBL/GenBank/DDBJ databases">
        <title>Niastella caeni sp. nov., isolated from activated sludge.</title>
        <authorList>
            <person name="Sheng M."/>
        </authorList>
    </citation>
    <scope>NUCLEOTIDE SEQUENCE [LARGE SCALE GENOMIC DNA]</scope>
    <source>
        <strain evidence="2 3">HX-2-15</strain>
    </source>
</reference>
<organism evidence="2 3">
    <name type="scientific">Niastella caeni</name>
    <dbReference type="NCBI Taxonomy" id="2569763"/>
    <lineage>
        <taxon>Bacteria</taxon>
        <taxon>Pseudomonadati</taxon>
        <taxon>Bacteroidota</taxon>
        <taxon>Chitinophagia</taxon>
        <taxon>Chitinophagales</taxon>
        <taxon>Chitinophagaceae</taxon>
        <taxon>Niastella</taxon>
    </lineage>
</organism>
<dbReference type="Gene3D" id="2.60.200.60">
    <property type="match status" value="2"/>
</dbReference>
<dbReference type="CDD" id="cd14738">
    <property type="entry name" value="PAAR_2"/>
    <property type="match status" value="1"/>
</dbReference>
<dbReference type="SUPFAM" id="SSF55486">
    <property type="entry name" value="Metalloproteases ('zincins'), catalytic domain"/>
    <property type="match status" value="1"/>
</dbReference>
<dbReference type="Proteomes" id="UP000306918">
    <property type="component" value="Unassembled WGS sequence"/>
</dbReference>
<comment type="caution">
    <text evidence="2">The sequence shown here is derived from an EMBL/GenBank/DDBJ whole genome shotgun (WGS) entry which is preliminary data.</text>
</comment>